<dbReference type="EMBL" id="JAAGRQ010000046">
    <property type="protein sequence ID" value="NDY57385.1"/>
    <property type="molecule type" value="Genomic_DNA"/>
</dbReference>
<dbReference type="PANTHER" id="PTHR34605">
    <property type="entry name" value="PHAGE_INTEGRASE DOMAIN-CONTAINING PROTEIN"/>
    <property type="match status" value="1"/>
</dbReference>
<evidence type="ECO:0000256" key="3">
    <source>
        <dbReference type="ARBA" id="ARBA00023172"/>
    </source>
</evidence>
<keyword evidence="2 4" id="KW-0238">DNA-binding</keyword>
<dbReference type="Proteomes" id="UP000469724">
    <property type="component" value="Unassembled WGS sequence"/>
</dbReference>
<dbReference type="SUPFAM" id="SSF47823">
    <property type="entry name" value="lambda integrase-like, N-terminal domain"/>
    <property type="match status" value="1"/>
</dbReference>
<dbReference type="GO" id="GO:0006310">
    <property type="term" value="P:DNA recombination"/>
    <property type="evidence" value="ECO:0007669"/>
    <property type="project" value="UniProtKB-KW"/>
</dbReference>
<evidence type="ECO:0000313" key="7">
    <source>
        <dbReference type="EMBL" id="NDY57385.1"/>
    </source>
</evidence>
<dbReference type="GO" id="GO:0015074">
    <property type="term" value="P:DNA integration"/>
    <property type="evidence" value="ECO:0007669"/>
    <property type="project" value="UniProtKB-KW"/>
</dbReference>
<keyword evidence="3" id="KW-0233">DNA recombination</keyword>
<keyword evidence="8" id="KW-1185">Reference proteome</keyword>
<dbReference type="SUPFAM" id="SSF56349">
    <property type="entry name" value="DNA breaking-rejoining enzymes"/>
    <property type="match status" value="1"/>
</dbReference>
<dbReference type="CDD" id="cd00799">
    <property type="entry name" value="INT_Cre_C"/>
    <property type="match status" value="1"/>
</dbReference>
<reference evidence="7 8" key="1">
    <citation type="submission" date="2020-02" db="EMBL/GenBank/DDBJ databases">
        <title>Comparative genomics of sulfur disproportionating microorganisms.</title>
        <authorList>
            <person name="Ward L.M."/>
            <person name="Bertran E."/>
            <person name="Johnston D.T."/>
        </authorList>
    </citation>
    <scope>NUCLEOTIDE SEQUENCE [LARGE SCALE GENOMIC DNA]</scope>
    <source>
        <strain evidence="7 8">DSM 3696</strain>
    </source>
</reference>
<evidence type="ECO:0000313" key="8">
    <source>
        <dbReference type="Proteomes" id="UP000469724"/>
    </source>
</evidence>
<protein>
    <submittedName>
        <fullName evidence="7">Site-specific integrase</fullName>
    </submittedName>
</protein>
<dbReference type="PANTHER" id="PTHR34605:SF3">
    <property type="entry name" value="P CELL-TYPE AGGLUTINATION PROTEIN MAP4-LIKE-RELATED"/>
    <property type="match status" value="1"/>
</dbReference>
<accession>A0A7K3NNM3</accession>
<dbReference type="Pfam" id="PF00589">
    <property type="entry name" value="Phage_integrase"/>
    <property type="match status" value="1"/>
</dbReference>
<sequence length="315" mass="33868">MLDAGTAANTRRAYQGDLRYFWAWARMALGLPEAYPVPPAALVRFVTDHLEGLPEHVDAALVEEGAKARHGVHSLATISRRLAALSVAHEAQGLENPVRMPQIRSLLAAARRARARQGQGAKKKLAATLDVLEAMVDTCGDDMRGVRDRALLLFAFASGGRRRSEVAGARVENLTVVPGGYLYRIPWSKTDQKGAGRDVPVLGRAARALTLWLAAASIREGCLFRAIARDGTVAESLSGRGVARIVKSRARKAGLDSSLFAAHSLRSGFVTEAGRKGVSRQEAMAMTGHRSGAVFDGYFQVGELMRSDAAKLTEI</sequence>
<evidence type="ECO:0000259" key="6">
    <source>
        <dbReference type="PROSITE" id="PS51900"/>
    </source>
</evidence>
<feature type="domain" description="Core-binding (CB)" evidence="6">
    <location>
        <begin position="1"/>
        <end position="93"/>
    </location>
</feature>
<keyword evidence="1" id="KW-0229">DNA integration</keyword>
<name>A0A7K3NNM3_9BACT</name>
<organism evidence="7 8">
    <name type="scientific">Desulfolutivibrio sulfodismutans</name>
    <dbReference type="NCBI Taxonomy" id="63561"/>
    <lineage>
        <taxon>Bacteria</taxon>
        <taxon>Pseudomonadati</taxon>
        <taxon>Thermodesulfobacteriota</taxon>
        <taxon>Desulfovibrionia</taxon>
        <taxon>Desulfovibrionales</taxon>
        <taxon>Desulfovibrionaceae</taxon>
        <taxon>Desulfolutivibrio</taxon>
    </lineage>
</organism>
<dbReference type="PROSITE" id="PS51898">
    <property type="entry name" value="TYR_RECOMBINASE"/>
    <property type="match status" value="1"/>
</dbReference>
<evidence type="ECO:0000256" key="1">
    <source>
        <dbReference type="ARBA" id="ARBA00022908"/>
    </source>
</evidence>
<evidence type="ECO:0000259" key="5">
    <source>
        <dbReference type="PROSITE" id="PS51898"/>
    </source>
</evidence>
<dbReference type="InterPro" id="IPR052925">
    <property type="entry name" value="Phage_Integrase-like_Recomb"/>
</dbReference>
<evidence type="ECO:0000256" key="2">
    <source>
        <dbReference type="ARBA" id="ARBA00023125"/>
    </source>
</evidence>
<dbReference type="InterPro" id="IPR011010">
    <property type="entry name" value="DNA_brk_join_enz"/>
</dbReference>
<dbReference type="GO" id="GO:0003677">
    <property type="term" value="F:DNA binding"/>
    <property type="evidence" value="ECO:0007669"/>
    <property type="project" value="UniProtKB-UniRule"/>
</dbReference>
<dbReference type="PROSITE" id="PS51900">
    <property type="entry name" value="CB"/>
    <property type="match status" value="1"/>
</dbReference>
<dbReference type="InterPro" id="IPR010998">
    <property type="entry name" value="Integrase_recombinase_N"/>
</dbReference>
<dbReference type="InterPro" id="IPR013762">
    <property type="entry name" value="Integrase-like_cat_sf"/>
</dbReference>
<proteinExistence type="predicted"/>
<dbReference type="AlphaFoldDB" id="A0A7K3NNM3"/>
<dbReference type="Gene3D" id="1.10.150.130">
    <property type="match status" value="1"/>
</dbReference>
<evidence type="ECO:0000256" key="4">
    <source>
        <dbReference type="PROSITE-ProRule" id="PRU01248"/>
    </source>
</evidence>
<gene>
    <name evidence="7" type="ORF">G3N56_11595</name>
</gene>
<dbReference type="InterPro" id="IPR002104">
    <property type="entry name" value="Integrase_catalytic"/>
</dbReference>
<dbReference type="Gene3D" id="1.10.443.10">
    <property type="entry name" value="Intergrase catalytic core"/>
    <property type="match status" value="1"/>
</dbReference>
<dbReference type="InterPro" id="IPR044068">
    <property type="entry name" value="CB"/>
</dbReference>
<feature type="domain" description="Tyr recombinase" evidence="5">
    <location>
        <begin position="122"/>
        <end position="311"/>
    </location>
</feature>
<comment type="caution">
    <text evidence="7">The sequence shown here is derived from an EMBL/GenBank/DDBJ whole genome shotgun (WGS) entry which is preliminary data.</text>
</comment>